<dbReference type="CDD" id="cd00501">
    <property type="entry name" value="Peptidase_C15"/>
    <property type="match status" value="1"/>
</dbReference>
<keyword evidence="5" id="KW-0378">Hydrolase</keyword>
<proteinExistence type="inferred from homology"/>
<keyword evidence="6" id="KW-0788">Thiol protease</keyword>
<protein>
    <recommendedName>
        <fullName evidence="2">Pyrrolidone-carboxylate peptidase</fullName>
    </recommendedName>
    <alternativeName>
        <fullName evidence="7">5-oxoprolyl-peptidase</fullName>
    </alternativeName>
    <alternativeName>
        <fullName evidence="8">Pyroglutamyl-peptidase I</fullName>
    </alternativeName>
</protein>
<dbReference type="Pfam" id="PF01470">
    <property type="entry name" value="Peptidase_C15"/>
    <property type="match status" value="1"/>
</dbReference>
<evidence type="ECO:0000256" key="1">
    <source>
        <dbReference type="ARBA" id="ARBA00006641"/>
    </source>
</evidence>
<dbReference type="InterPro" id="IPR016125">
    <property type="entry name" value="Peptidase_C15-like"/>
</dbReference>
<dbReference type="AlphaFoldDB" id="E6K0G3"/>
<dbReference type="GO" id="GO:0016920">
    <property type="term" value="F:pyroglutamyl-peptidase activity"/>
    <property type="evidence" value="ECO:0007669"/>
    <property type="project" value="InterPro"/>
</dbReference>
<dbReference type="PIRSF" id="PIRSF015592">
    <property type="entry name" value="Prld-crbxl_pptds"/>
    <property type="match status" value="1"/>
</dbReference>
<accession>E6K0G3</accession>
<evidence type="ECO:0000256" key="6">
    <source>
        <dbReference type="ARBA" id="ARBA00022807"/>
    </source>
</evidence>
<dbReference type="InterPro" id="IPR036440">
    <property type="entry name" value="Peptidase_C15-like_sf"/>
</dbReference>
<reference evidence="9 10" key="1">
    <citation type="submission" date="2010-12" db="EMBL/GenBank/DDBJ databases">
        <authorList>
            <person name="Muzny D."/>
            <person name="Qin X."/>
            <person name="Buhay C."/>
            <person name="Dugan-Rocha S."/>
            <person name="Ding Y."/>
            <person name="Chen G."/>
            <person name="Hawes A."/>
            <person name="Holder M."/>
            <person name="Jhangiani S."/>
            <person name="Johnson A."/>
            <person name="Khan Z."/>
            <person name="Li Z."/>
            <person name="Liu W."/>
            <person name="Liu X."/>
            <person name="Perez L."/>
            <person name="Shen H."/>
            <person name="Wang Q."/>
            <person name="Watt J."/>
            <person name="Xi L."/>
            <person name="Xin Y."/>
            <person name="Zhou J."/>
            <person name="Deng J."/>
            <person name="Jiang H."/>
            <person name="Liu Y."/>
            <person name="Qu J."/>
            <person name="Song X.-Z."/>
            <person name="Zhang L."/>
            <person name="Villasana D."/>
            <person name="Johnson A."/>
            <person name="Liu J."/>
            <person name="Liyanage D."/>
            <person name="Lorensuhewa L."/>
            <person name="Robinson T."/>
            <person name="Song A."/>
            <person name="Song B.-B."/>
            <person name="Dinh H."/>
            <person name="Thornton R."/>
            <person name="Coyle M."/>
            <person name="Francisco L."/>
            <person name="Jackson L."/>
            <person name="Javaid M."/>
            <person name="Korchina V."/>
            <person name="Kovar C."/>
            <person name="Mata R."/>
            <person name="Mathew T."/>
            <person name="Ngo R."/>
            <person name="Nguyen L."/>
            <person name="Nguyen N."/>
            <person name="Okwuonu G."/>
            <person name="Ongeri F."/>
            <person name="Pham C."/>
            <person name="Simmons D."/>
            <person name="Wilczek-Boney K."/>
            <person name="Hale W."/>
            <person name="Jakkamsetti A."/>
            <person name="Pham P."/>
            <person name="Ruth R."/>
            <person name="San Lucas F."/>
            <person name="Warren J."/>
            <person name="Zhang J."/>
            <person name="Zhao Z."/>
            <person name="Zhou C."/>
            <person name="Zhu D."/>
            <person name="Lee S."/>
            <person name="Bess C."/>
            <person name="Blankenburg K."/>
            <person name="Forbes L."/>
            <person name="Fu Q."/>
            <person name="Gubbala S."/>
            <person name="Hirani K."/>
            <person name="Jayaseelan J.C."/>
            <person name="Lara F."/>
            <person name="Munidasa M."/>
            <person name="Palculict T."/>
            <person name="Patil S."/>
            <person name="Pu L.-L."/>
            <person name="Saada N."/>
            <person name="Tang L."/>
            <person name="Weissenberger G."/>
            <person name="Zhu Y."/>
            <person name="Hemphill L."/>
            <person name="Shang Y."/>
            <person name="Youmans B."/>
            <person name="Ayvaz T."/>
            <person name="Ross M."/>
            <person name="Santibanez J."/>
            <person name="Aqrawi P."/>
            <person name="Gross S."/>
            <person name="Joshi V."/>
            <person name="Fowler G."/>
            <person name="Nazareth L."/>
            <person name="Reid J."/>
            <person name="Worley K."/>
            <person name="Petrosino J."/>
            <person name="Highlander S."/>
            <person name="Gibbs R."/>
        </authorList>
    </citation>
    <scope>NUCLEOTIDE SEQUENCE [LARGE SCALE GENOMIC DNA]</scope>
    <source>
        <strain evidence="9 10">DSM 10105</strain>
    </source>
</reference>
<evidence type="ECO:0000256" key="5">
    <source>
        <dbReference type="ARBA" id="ARBA00022801"/>
    </source>
</evidence>
<dbReference type="SUPFAM" id="SSF53182">
    <property type="entry name" value="Pyrrolidone carboxyl peptidase (pyroglutamate aminopeptidase)"/>
    <property type="match status" value="1"/>
</dbReference>
<dbReference type="Gene3D" id="3.40.630.20">
    <property type="entry name" value="Peptidase C15, pyroglutamyl peptidase I-like"/>
    <property type="match status" value="1"/>
</dbReference>
<dbReference type="PATRIC" id="fig|864564.6.peg.1407"/>
<organism evidence="9 10">
    <name type="scientific">Parascardovia denticolens DSM 10105 = JCM 12538</name>
    <dbReference type="NCBI Taxonomy" id="864564"/>
    <lineage>
        <taxon>Bacteria</taxon>
        <taxon>Bacillati</taxon>
        <taxon>Actinomycetota</taxon>
        <taxon>Actinomycetes</taxon>
        <taxon>Bifidobacteriales</taxon>
        <taxon>Bifidobacteriaceae</taxon>
        <taxon>Parascardovia</taxon>
    </lineage>
</organism>
<evidence type="ECO:0000256" key="8">
    <source>
        <dbReference type="ARBA" id="ARBA00031559"/>
    </source>
</evidence>
<dbReference type="InterPro" id="IPR000816">
    <property type="entry name" value="Peptidase_C15"/>
</dbReference>
<keyword evidence="10" id="KW-1185">Reference proteome</keyword>
<dbReference type="PANTHER" id="PTHR23402:SF1">
    <property type="entry name" value="PYROGLUTAMYL-PEPTIDASE I"/>
    <property type="match status" value="1"/>
</dbReference>
<dbReference type="Proteomes" id="UP000004946">
    <property type="component" value="Chromosome"/>
</dbReference>
<dbReference type="RefSeq" id="WP_006288730.1">
    <property type="nucleotide sequence ID" value="NZ_AP012333.1"/>
</dbReference>
<dbReference type="eggNOG" id="COG2039">
    <property type="taxonomic scope" value="Bacteria"/>
</dbReference>
<dbReference type="GO" id="GO:0005829">
    <property type="term" value="C:cytosol"/>
    <property type="evidence" value="ECO:0007669"/>
    <property type="project" value="InterPro"/>
</dbReference>
<sequence length="222" mass="24670">METIRVVVCGFEWYKDVEVNPSAEVCQTLAREGIIADKPEVNIEVTSVLIPLSFQKAWPTLKTTLDAIGPDIVIATGLKTHAQSILLERCATNLIDANRPDADDAQPRRVPIIPDGPQAYWTRLPLHAVIQRFAEDKIPASLSSHAGTFVCNSLFYQLLHWADQRPRTLAGFVSLPLVNQPHGYTPGMSLGRMVDAVRDVVKTAVHYRIKPMPTEILRRKAA</sequence>
<evidence type="ECO:0000313" key="9">
    <source>
        <dbReference type="EMBL" id="EFT83301.1"/>
    </source>
</evidence>
<comment type="caution">
    <text evidence="9">The sequence shown here is derived from an EMBL/GenBank/DDBJ whole genome shotgun (WGS) entry which is preliminary data.</text>
</comment>
<evidence type="ECO:0000256" key="3">
    <source>
        <dbReference type="ARBA" id="ARBA00022490"/>
    </source>
</evidence>
<evidence type="ECO:0000256" key="4">
    <source>
        <dbReference type="ARBA" id="ARBA00022670"/>
    </source>
</evidence>
<dbReference type="HOGENOM" id="CLU_043960_4_2_11"/>
<dbReference type="EMBL" id="AEON01000001">
    <property type="protein sequence ID" value="EFT83301.1"/>
    <property type="molecule type" value="Genomic_DNA"/>
</dbReference>
<dbReference type="KEGG" id="pdo:PSDT_1280"/>
<gene>
    <name evidence="9" type="ORF">HMPREF0620_0306</name>
</gene>
<comment type="similarity">
    <text evidence="1">Belongs to the peptidase C15 family.</text>
</comment>
<dbReference type="PRINTS" id="PR00706">
    <property type="entry name" value="PYROGLUPTASE"/>
</dbReference>
<dbReference type="PANTHER" id="PTHR23402">
    <property type="entry name" value="PROTEASE FAMILY C15 PYROGLUTAMYL-PEPTIDASE I-RELATED"/>
    <property type="match status" value="1"/>
</dbReference>
<name>E6K0G3_PARDN</name>
<evidence type="ECO:0000256" key="2">
    <source>
        <dbReference type="ARBA" id="ARBA00019191"/>
    </source>
</evidence>
<keyword evidence="3" id="KW-0963">Cytoplasm</keyword>
<evidence type="ECO:0000256" key="7">
    <source>
        <dbReference type="ARBA" id="ARBA00030836"/>
    </source>
</evidence>
<keyword evidence="4" id="KW-0645">Protease</keyword>
<dbReference type="GO" id="GO:0006508">
    <property type="term" value="P:proteolysis"/>
    <property type="evidence" value="ECO:0007669"/>
    <property type="project" value="UniProtKB-KW"/>
</dbReference>
<evidence type="ECO:0000313" key="10">
    <source>
        <dbReference type="Proteomes" id="UP000004946"/>
    </source>
</evidence>